<dbReference type="Gene3D" id="2.130.10.130">
    <property type="entry name" value="Integrin alpha, N-terminal"/>
    <property type="match status" value="1"/>
</dbReference>
<dbReference type="InterPro" id="IPR026444">
    <property type="entry name" value="Secre_tail"/>
</dbReference>
<dbReference type="PANTHER" id="PTHR44103">
    <property type="entry name" value="PROPROTEIN CONVERTASE P"/>
    <property type="match status" value="1"/>
</dbReference>
<dbReference type="PANTHER" id="PTHR44103:SF1">
    <property type="entry name" value="PROPROTEIN CONVERTASE P"/>
    <property type="match status" value="1"/>
</dbReference>
<dbReference type="Pfam" id="PF13517">
    <property type="entry name" value="FG-GAP_3"/>
    <property type="match status" value="5"/>
</dbReference>
<dbReference type="EMBL" id="JACOME010000002">
    <property type="protein sequence ID" value="MBC3846753.1"/>
    <property type="molecule type" value="Genomic_DNA"/>
</dbReference>
<dbReference type="InterPro" id="IPR013517">
    <property type="entry name" value="FG-GAP"/>
</dbReference>
<keyword evidence="1" id="KW-0732">Signal</keyword>
<dbReference type="RefSeq" id="WP_186845861.1">
    <property type="nucleotide sequence ID" value="NZ_JACOME010000002.1"/>
</dbReference>
<name>A0ABR6Y3E7_9FLAO</name>
<dbReference type="NCBIfam" id="TIGR04183">
    <property type="entry name" value="Por_Secre_tail"/>
    <property type="match status" value="1"/>
</dbReference>
<protein>
    <submittedName>
        <fullName evidence="3">T9SS type A sorting domain-containing protein</fullName>
    </submittedName>
</protein>
<comment type="caution">
    <text evidence="3">The sequence shown here is derived from an EMBL/GenBank/DDBJ whole genome shotgun (WGS) entry which is preliminary data.</text>
</comment>
<dbReference type="Pfam" id="PF18962">
    <property type="entry name" value="Por_Secre_tail"/>
    <property type="match status" value="1"/>
</dbReference>
<accession>A0ABR6Y3E7</accession>
<evidence type="ECO:0000256" key="1">
    <source>
        <dbReference type="ARBA" id="ARBA00022729"/>
    </source>
</evidence>
<organism evidence="3 4">
    <name type="scientific">Winogradskyella echinorum</name>
    <dbReference type="NCBI Taxonomy" id="538189"/>
    <lineage>
        <taxon>Bacteria</taxon>
        <taxon>Pseudomonadati</taxon>
        <taxon>Bacteroidota</taxon>
        <taxon>Flavobacteriia</taxon>
        <taxon>Flavobacteriales</taxon>
        <taxon>Flavobacteriaceae</taxon>
        <taxon>Winogradskyella</taxon>
    </lineage>
</organism>
<dbReference type="InterPro" id="IPR028994">
    <property type="entry name" value="Integrin_alpha_N"/>
</dbReference>
<reference evidence="3 4" key="1">
    <citation type="submission" date="2020-08" db="EMBL/GenBank/DDBJ databases">
        <title>Winogradskyella ouciana sp. nov., isolated from the hadal seawater of the Mariana Trench.</title>
        <authorList>
            <person name="He X."/>
        </authorList>
    </citation>
    <scope>NUCLEOTIDE SEQUENCE [LARGE SCALE GENOMIC DNA]</scope>
    <source>
        <strain evidence="3 4">KCTC 22026</strain>
    </source>
</reference>
<evidence type="ECO:0000313" key="4">
    <source>
        <dbReference type="Proteomes" id="UP000607435"/>
    </source>
</evidence>
<dbReference type="SUPFAM" id="SSF69318">
    <property type="entry name" value="Integrin alpha N-terminal domain"/>
    <property type="match status" value="3"/>
</dbReference>
<sequence length="817" mass="89645">MNRIVLLVYIIFFSSFCFGQVNFEQNVILDGSQSILYAKTATAIDMDNDGDLDVVSSCNYYKKIVWQENLDGQGNFSHIKNLSIEVDGIVSIFGTDIDGDGDNDIVAADVNTGELIWFENVDGIGESIQKHLIDVNLNVLNDVGSADIDGDGDSDIVAILYDKVVWYENTDGFGSFGSQNFINDNISLGTALDIDDLDGDGYLDVISASSNDSKVTWYKNLDGLGSFGGQQLISQYGSNISDVSAADMDGDGDMDVVSCSRISDIIIWHENIDGLGNYGANHIITFSAGGPTSISCEDINGDGDIDIVSAEPDGLGKAVYYDNNGEGDFVEAYIMRDNITSPESVFVADLDNDGKNDVLTSSQYYGKLTWYSFNEIEDQFNYSKLPMADTNVLNNLQSIDMDNDGDLDVATSSFYDGELSWFENLDGQGLFGNQIIITNKDRIINSSLYADIDNDGDMDVVTISSSPNTISLYENLDGQGNFGSEIEINQLLGANNVTAGDIDGDGDLDLVISSESYDTVHLIINSGDILNFETPILITDQINSPYEVKFVDVDTDNDLDIMLVSATYGGLFWFENIDGLGQFTSLNTIIPYEGFYLYNKFLNADIDSDGDMDVIISYEDFGAVIWYENLDGNGNYSSGNFIVSSSSGGFKPISVADIDLDNDLDIVLRGYGKLSWIENIDGIGDFSIQHDIDLNLNFSGLVAIADVDNDGDGDIITGSQTISSIRLFKNLTTLSFDNLNTLGYANIYPNPFFNKINIDLKNDILISQINVYDLTGKRIYFKNENLREINLDKLQSGIYLLELLSENKKATFKIVKQ</sequence>
<dbReference type="Proteomes" id="UP000607435">
    <property type="component" value="Unassembled WGS sequence"/>
</dbReference>
<proteinExistence type="predicted"/>
<feature type="domain" description="Secretion system C-terminal sorting" evidence="2">
    <location>
        <begin position="747"/>
        <end position="814"/>
    </location>
</feature>
<evidence type="ECO:0000313" key="3">
    <source>
        <dbReference type="EMBL" id="MBC3846753.1"/>
    </source>
</evidence>
<gene>
    <name evidence="3" type="ORF">H6H04_10215</name>
</gene>
<keyword evidence="4" id="KW-1185">Reference proteome</keyword>
<evidence type="ECO:0000259" key="2">
    <source>
        <dbReference type="Pfam" id="PF18962"/>
    </source>
</evidence>